<reference evidence="2 3" key="1">
    <citation type="journal article" date="2019" name="Int. J. Syst. Evol. Microbiol.">
        <title>The Global Catalogue of Microorganisms (GCM) 10K type strain sequencing project: providing services to taxonomists for standard genome sequencing and annotation.</title>
        <authorList>
            <consortium name="The Broad Institute Genomics Platform"/>
            <consortium name="The Broad Institute Genome Sequencing Center for Infectious Disease"/>
            <person name="Wu L."/>
            <person name="Ma J."/>
        </authorList>
    </citation>
    <scope>NUCLEOTIDE SEQUENCE [LARGE SCALE GENOMIC DNA]</scope>
    <source>
        <strain evidence="2 3">JCM 13850</strain>
    </source>
</reference>
<evidence type="ECO:0000313" key="2">
    <source>
        <dbReference type="EMBL" id="GAA2149756.1"/>
    </source>
</evidence>
<dbReference type="EMBL" id="BAAAMR010000053">
    <property type="protein sequence ID" value="GAA2149756.1"/>
    <property type="molecule type" value="Genomic_DNA"/>
</dbReference>
<evidence type="ECO:0000256" key="1">
    <source>
        <dbReference type="SAM" id="MobiDB-lite"/>
    </source>
</evidence>
<sequence>MAFDVEGALTFEHRVSGESRLRRRPHPGGARQCRRPGPTRGWPVRYRFEDVGGVQDAEQRQHRLQGRALANADAEPDHRSVLAKVTVPKPLRSQRVMVIRKAPAGFALGVASSALAVFLGEGTVGLSQRIRAVNF</sequence>
<protein>
    <submittedName>
        <fullName evidence="2">Uncharacterized protein</fullName>
    </submittedName>
</protein>
<accession>A0ABN2ZXN0</accession>
<evidence type="ECO:0000313" key="3">
    <source>
        <dbReference type="Proteomes" id="UP001501020"/>
    </source>
</evidence>
<comment type="caution">
    <text evidence="2">The sequence shown here is derived from an EMBL/GenBank/DDBJ whole genome shotgun (WGS) entry which is preliminary data.</text>
</comment>
<proteinExistence type="predicted"/>
<feature type="region of interest" description="Disordered" evidence="1">
    <location>
        <begin position="16"/>
        <end position="39"/>
    </location>
</feature>
<gene>
    <name evidence="2" type="ORF">GCM10009727_53490</name>
</gene>
<name>A0ABN2ZXN0_9ACTN</name>
<organism evidence="2 3">
    <name type="scientific">Actinomadura napierensis</name>
    <dbReference type="NCBI Taxonomy" id="267854"/>
    <lineage>
        <taxon>Bacteria</taxon>
        <taxon>Bacillati</taxon>
        <taxon>Actinomycetota</taxon>
        <taxon>Actinomycetes</taxon>
        <taxon>Streptosporangiales</taxon>
        <taxon>Thermomonosporaceae</taxon>
        <taxon>Actinomadura</taxon>
    </lineage>
</organism>
<dbReference type="Proteomes" id="UP001501020">
    <property type="component" value="Unassembled WGS sequence"/>
</dbReference>
<keyword evidence="3" id="KW-1185">Reference proteome</keyword>